<accession>A0A833N0Z2</accession>
<gene>
    <name evidence="2" type="ORF">F8B43_0811</name>
</gene>
<dbReference type="Proteomes" id="UP000469949">
    <property type="component" value="Unassembled WGS sequence"/>
</dbReference>
<evidence type="ECO:0000313" key="2">
    <source>
        <dbReference type="EMBL" id="KAB7786861.1"/>
    </source>
</evidence>
<reference evidence="2 3" key="1">
    <citation type="submission" date="2019-10" db="EMBL/GenBank/DDBJ databases">
        <title>Draft Genome Sequence of the Caffeine Degrading Methylotroph Methylorubrum populi PINKEL.</title>
        <authorList>
            <person name="Dawson S.C."/>
            <person name="Zhang X."/>
            <person name="Wright M.E."/>
            <person name="Sharma G."/>
            <person name="Langner J.T."/>
            <person name="Ditty J.L."/>
            <person name="Subuyuj G.A."/>
        </authorList>
    </citation>
    <scope>NUCLEOTIDE SEQUENCE [LARGE SCALE GENOMIC DNA]</scope>
    <source>
        <strain evidence="2 3">Pinkel</strain>
    </source>
</reference>
<sequence>MEDGGRSRGGARPACEGTQHIAPAKYKRPTNTGSTCNKAERSRRSGDAPRPSRPAEAICRAPCKKTLRTVSPLMTKGNLLPISSAVMVAAHEAAHGPGLGRNNQPTRRKKCAI</sequence>
<dbReference type="EMBL" id="WEKV01000005">
    <property type="protein sequence ID" value="KAB7786861.1"/>
    <property type="molecule type" value="Genomic_DNA"/>
</dbReference>
<feature type="compositionally biased region" description="Basic and acidic residues" evidence="1">
    <location>
        <begin position="38"/>
        <end position="47"/>
    </location>
</feature>
<protein>
    <submittedName>
        <fullName evidence="2">Uncharacterized protein</fullName>
    </submittedName>
</protein>
<evidence type="ECO:0000256" key="1">
    <source>
        <dbReference type="SAM" id="MobiDB-lite"/>
    </source>
</evidence>
<evidence type="ECO:0000313" key="3">
    <source>
        <dbReference type="Proteomes" id="UP000469949"/>
    </source>
</evidence>
<feature type="region of interest" description="Disordered" evidence="1">
    <location>
        <begin position="1"/>
        <end position="56"/>
    </location>
</feature>
<proteinExistence type="predicted"/>
<name>A0A833N0Z2_9HYPH</name>
<dbReference type="AlphaFoldDB" id="A0A833N0Z2"/>
<comment type="caution">
    <text evidence="2">The sequence shown here is derived from an EMBL/GenBank/DDBJ whole genome shotgun (WGS) entry which is preliminary data.</text>
</comment>
<organism evidence="2 3">
    <name type="scientific">Methylorubrum populi</name>
    <dbReference type="NCBI Taxonomy" id="223967"/>
    <lineage>
        <taxon>Bacteria</taxon>
        <taxon>Pseudomonadati</taxon>
        <taxon>Pseudomonadota</taxon>
        <taxon>Alphaproteobacteria</taxon>
        <taxon>Hyphomicrobiales</taxon>
        <taxon>Methylobacteriaceae</taxon>
        <taxon>Methylorubrum</taxon>
    </lineage>
</organism>